<gene>
    <name evidence="3" type="ORF">FHS32_002416</name>
</gene>
<dbReference type="Pfam" id="PF13374">
    <property type="entry name" value="TPR_10"/>
    <property type="match status" value="5"/>
</dbReference>
<dbReference type="Proteomes" id="UP000568022">
    <property type="component" value="Unassembled WGS sequence"/>
</dbReference>
<dbReference type="InterPro" id="IPR002182">
    <property type="entry name" value="NB-ARC"/>
</dbReference>
<dbReference type="SUPFAM" id="SSF48452">
    <property type="entry name" value="TPR-like"/>
    <property type="match status" value="4"/>
</dbReference>
<dbReference type="AlphaFoldDB" id="A0A7W8BMM5"/>
<name>A0A7W8BMM5_9ACTN</name>
<dbReference type="Pfam" id="PF13424">
    <property type="entry name" value="TPR_12"/>
    <property type="match status" value="1"/>
</dbReference>
<accession>A0A7W8BMM5</accession>
<evidence type="ECO:0000259" key="2">
    <source>
        <dbReference type="Pfam" id="PF25000"/>
    </source>
</evidence>
<comment type="caution">
    <text evidence="3">The sequence shown here is derived from an EMBL/GenBank/DDBJ whole genome shotgun (WGS) entry which is preliminary data.</text>
</comment>
<sequence>MSHTGDATAGDGGLANTGYLAIDRFTLVQQAAPRTPAAWPHQVGVLPPRAQSFQHRAEVDQVRAAVDNGGTAVLTQVLTGTGGVGKTQLAADYARTAWDSGGVDVLVWISASSRSAITAGYAQAGVDILTADPSDPEQAARAFLAWLEPKADQKPCRWLVVLDDLADPADMRGWWPPTSHHGRALVTTRRREAALTGAGRRRVPVGLFTHQEAAAYFTDVLAAHDRHEPTDQINSLAADLGHLPLALAQAAAHIIDAGLTCASYRGVLADRIRKLADLLPEPGALPDDQTVTVAATWSLSIERANQLRPEGLARPMLQLASFLDPNGIPATVLTSRPALAHLTAHRTPPGTGSAHRPAHVPAEDAVLALRALHRLSLIDHTPGTPHQAVRVHQLVQRATRDTLTPDQHDRLALTAADALTAAWPDIERDTTLAQNLRANAFSLARTAEDALYQPAAHRVLFRTGHSLGQAGQVTAATAHFHRLTEATHHHLGADHPSTLAARHNLAGSRGEAGDAAGAAAACEEVLADVVRVLGPDHPDTLNTRHSLAHWRGEAGDAVGAAEAFAELLADRARVLGPDHPATLNALHNLAHSRGEAGDAAGAVAAFEELLADRLRVQGPDHPATLKARHSLARWQGLAGAAAGAAESFVELLADRLRVLGPDHPDTLTTRHNLAGSWGEAGDAAGAAEAFAELLADRLRVLGPDHPDTLNARHDLARWRGVAGDAAGAAAASEELLADRVRVQGPDHPLTLATRHSLAHWRGEAGDAAGAAEAFAELLADRARVLGPDHPATLNARHNRAYWRGVAGDATGAAAASEELLADRLRVQGPDHPATLTTRHSLARWRGEAGDAAGAAAAFEKLLADRLRVLGPEHPATLLARDNLAYWWAQTRNSGVHQSTDHEQDP</sequence>
<evidence type="ECO:0000259" key="1">
    <source>
        <dbReference type="Pfam" id="PF00931"/>
    </source>
</evidence>
<dbReference type="Pfam" id="PF25000">
    <property type="entry name" value="DUF7779"/>
    <property type="match status" value="1"/>
</dbReference>
<evidence type="ECO:0000313" key="4">
    <source>
        <dbReference type="Proteomes" id="UP000568022"/>
    </source>
</evidence>
<organism evidence="3 4">
    <name type="scientific">Streptomyces griseoloalbus</name>
    <dbReference type="NCBI Taxonomy" id="67303"/>
    <lineage>
        <taxon>Bacteria</taxon>
        <taxon>Bacillati</taxon>
        <taxon>Actinomycetota</taxon>
        <taxon>Actinomycetes</taxon>
        <taxon>Kitasatosporales</taxon>
        <taxon>Streptomycetaceae</taxon>
        <taxon>Streptomyces</taxon>
    </lineage>
</organism>
<dbReference type="SUPFAM" id="SSF52540">
    <property type="entry name" value="P-loop containing nucleoside triphosphate hydrolases"/>
    <property type="match status" value="1"/>
</dbReference>
<dbReference type="Gene3D" id="3.40.50.300">
    <property type="entry name" value="P-loop containing nucleotide triphosphate hydrolases"/>
    <property type="match status" value="1"/>
</dbReference>
<feature type="domain" description="DUF7779" evidence="2">
    <location>
        <begin position="313"/>
        <end position="407"/>
    </location>
</feature>
<dbReference type="PANTHER" id="PTHR46082:SF6">
    <property type="entry name" value="AAA+ ATPASE DOMAIN-CONTAINING PROTEIN-RELATED"/>
    <property type="match status" value="1"/>
</dbReference>
<feature type="domain" description="NB-ARC" evidence="1">
    <location>
        <begin position="77"/>
        <end position="212"/>
    </location>
</feature>
<keyword evidence="4" id="KW-1185">Reference proteome</keyword>
<dbReference type="InterPro" id="IPR027417">
    <property type="entry name" value="P-loop_NTPase"/>
</dbReference>
<evidence type="ECO:0000313" key="3">
    <source>
        <dbReference type="EMBL" id="MBB5125682.1"/>
    </source>
</evidence>
<dbReference type="InterPro" id="IPR011990">
    <property type="entry name" value="TPR-like_helical_dom_sf"/>
</dbReference>
<dbReference type="GO" id="GO:0043531">
    <property type="term" value="F:ADP binding"/>
    <property type="evidence" value="ECO:0007669"/>
    <property type="project" value="InterPro"/>
</dbReference>
<protein>
    <submittedName>
        <fullName evidence="3">Ferritin-like protein</fullName>
    </submittedName>
</protein>
<proteinExistence type="predicted"/>
<dbReference type="NCBIfam" id="NF040586">
    <property type="entry name" value="FxSxx_TPR"/>
    <property type="match status" value="1"/>
</dbReference>
<dbReference type="EMBL" id="JACHJE010000005">
    <property type="protein sequence ID" value="MBB5125682.1"/>
    <property type="molecule type" value="Genomic_DNA"/>
</dbReference>
<dbReference type="Pfam" id="PF00931">
    <property type="entry name" value="NB-ARC"/>
    <property type="match status" value="1"/>
</dbReference>
<reference evidence="3 4" key="1">
    <citation type="submission" date="2020-08" db="EMBL/GenBank/DDBJ databases">
        <title>Genomic Encyclopedia of Type Strains, Phase III (KMG-III): the genomes of soil and plant-associated and newly described type strains.</title>
        <authorList>
            <person name="Whitman W."/>
        </authorList>
    </citation>
    <scope>NUCLEOTIDE SEQUENCE [LARGE SCALE GENOMIC DNA]</scope>
    <source>
        <strain evidence="3 4">CECT 3226</strain>
    </source>
</reference>
<dbReference type="InterPro" id="IPR053137">
    <property type="entry name" value="NLR-like"/>
</dbReference>
<dbReference type="PANTHER" id="PTHR46082">
    <property type="entry name" value="ATP/GTP-BINDING PROTEIN-RELATED"/>
    <property type="match status" value="1"/>
</dbReference>
<dbReference type="InterPro" id="IPR056681">
    <property type="entry name" value="DUF7779"/>
</dbReference>
<dbReference type="Gene3D" id="1.25.40.10">
    <property type="entry name" value="Tetratricopeptide repeat domain"/>
    <property type="match status" value="3"/>
</dbReference>